<dbReference type="InterPro" id="IPR036028">
    <property type="entry name" value="SH3-like_dom_sf"/>
</dbReference>
<dbReference type="PROSITE" id="PS50001">
    <property type="entry name" value="SH2"/>
    <property type="match status" value="1"/>
</dbReference>
<dbReference type="PANTHER" id="PTHR46037">
    <property type="entry name" value="PROTEIN ENHANCER OF SEVENLESS 2B"/>
    <property type="match status" value="1"/>
</dbReference>
<dbReference type="Pfam" id="PF00018">
    <property type="entry name" value="SH3_1"/>
    <property type="match status" value="1"/>
</dbReference>
<dbReference type="Gene3D" id="3.30.505.10">
    <property type="entry name" value="SH2 domain"/>
    <property type="match status" value="1"/>
</dbReference>
<dbReference type="STRING" id="7719.ENSCINP00000001039"/>
<dbReference type="GO" id="GO:0005737">
    <property type="term" value="C:cytoplasm"/>
    <property type="evidence" value="ECO:0000318"/>
    <property type="project" value="GO_Central"/>
</dbReference>
<keyword evidence="8" id="KW-1185">Reference proteome</keyword>
<evidence type="ECO:0000256" key="1">
    <source>
        <dbReference type="ARBA" id="ARBA00022443"/>
    </source>
</evidence>
<protein>
    <submittedName>
        <fullName evidence="7">Growth factor receptor-bound protein 2-like</fullName>
    </submittedName>
</protein>
<evidence type="ECO:0000256" key="2">
    <source>
        <dbReference type="ARBA" id="ARBA00022999"/>
    </source>
</evidence>
<gene>
    <name evidence="7" type="primary">LOC100182493</name>
</gene>
<proteinExistence type="predicted"/>
<keyword evidence="2 3" id="KW-0727">SH2 domain</keyword>
<sequence>MEAVAMYDFIATADDELGFVKGSILKVGCKGTDPNWCKAEQDGKEGLVPMNYIEIKECEWFARNMTRANAELRLKNTLDGSFLVRESESTPGEFSVSVKTNSGVQHFKVLRDGAGKYFIWVVKFSSLNELVVYHRVMTVSGSERIFLLHPIS</sequence>
<dbReference type="PROSITE" id="PS50002">
    <property type="entry name" value="SH3"/>
    <property type="match status" value="1"/>
</dbReference>
<dbReference type="InParanoid" id="F6Q4H4"/>
<evidence type="ECO:0000259" key="6">
    <source>
        <dbReference type="PROSITE" id="PS50002"/>
    </source>
</evidence>
<dbReference type="SMART" id="SM00252">
    <property type="entry name" value="SH2"/>
    <property type="match status" value="1"/>
</dbReference>
<dbReference type="SUPFAM" id="SSF50044">
    <property type="entry name" value="SH3-domain"/>
    <property type="match status" value="1"/>
</dbReference>
<dbReference type="CDD" id="cd11804">
    <property type="entry name" value="SH3_GRB2_like_N"/>
    <property type="match status" value="1"/>
</dbReference>
<dbReference type="GO" id="GO:0030971">
    <property type="term" value="F:receptor tyrosine kinase binding"/>
    <property type="evidence" value="ECO:0000318"/>
    <property type="project" value="GO_Central"/>
</dbReference>
<organism evidence="7 8">
    <name type="scientific">Ciona intestinalis</name>
    <name type="common">Transparent sea squirt</name>
    <name type="synonym">Ascidia intestinalis</name>
    <dbReference type="NCBI Taxonomy" id="7719"/>
    <lineage>
        <taxon>Eukaryota</taxon>
        <taxon>Metazoa</taxon>
        <taxon>Chordata</taxon>
        <taxon>Tunicata</taxon>
        <taxon>Ascidiacea</taxon>
        <taxon>Phlebobranchia</taxon>
        <taxon>Cionidae</taxon>
        <taxon>Ciona</taxon>
    </lineage>
</organism>
<dbReference type="PRINTS" id="PR00401">
    <property type="entry name" value="SH2DOMAIN"/>
</dbReference>
<dbReference type="OMA" id="YFDINIC"/>
<evidence type="ECO:0000313" key="8">
    <source>
        <dbReference type="Proteomes" id="UP000008144"/>
    </source>
</evidence>
<feature type="domain" description="SH3" evidence="6">
    <location>
        <begin position="1"/>
        <end position="58"/>
    </location>
</feature>
<dbReference type="InterPro" id="IPR043539">
    <property type="entry name" value="Grb2-like"/>
</dbReference>
<dbReference type="RefSeq" id="XP_002125941.2">
    <property type="nucleotide sequence ID" value="XM_002125905.5"/>
</dbReference>
<dbReference type="Ensembl" id="ENSCINT00000001039.3">
    <property type="protein sequence ID" value="ENSCINP00000001039.3"/>
    <property type="gene ID" value="ENSCING00000016031.2"/>
</dbReference>
<reference evidence="7" key="2">
    <citation type="submission" date="2025-08" db="UniProtKB">
        <authorList>
            <consortium name="Ensembl"/>
        </authorList>
    </citation>
    <scope>IDENTIFICATION</scope>
</reference>
<evidence type="ECO:0000256" key="3">
    <source>
        <dbReference type="PROSITE-ProRule" id="PRU00191"/>
    </source>
</evidence>
<reference evidence="8" key="1">
    <citation type="journal article" date="2002" name="Science">
        <title>The draft genome of Ciona intestinalis: insights into chordate and vertebrate origins.</title>
        <authorList>
            <person name="Dehal P."/>
            <person name="Satou Y."/>
            <person name="Campbell R.K."/>
            <person name="Chapman J."/>
            <person name="Degnan B."/>
            <person name="De Tomaso A."/>
            <person name="Davidson B."/>
            <person name="Di Gregorio A."/>
            <person name="Gelpke M."/>
            <person name="Goodstein D.M."/>
            <person name="Harafuji N."/>
            <person name="Hastings K.E."/>
            <person name="Ho I."/>
            <person name="Hotta K."/>
            <person name="Huang W."/>
            <person name="Kawashima T."/>
            <person name="Lemaire P."/>
            <person name="Martinez D."/>
            <person name="Meinertzhagen I.A."/>
            <person name="Necula S."/>
            <person name="Nonaka M."/>
            <person name="Putnam N."/>
            <person name="Rash S."/>
            <person name="Saiga H."/>
            <person name="Satake M."/>
            <person name="Terry A."/>
            <person name="Yamada L."/>
            <person name="Wang H.G."/>
            <person name="Awazu S."/>
            <person name="Azumi K."/>
            <person name="Boore J."/>
            <person name="Branno M."/>
            <person name="Chin-Bow S."/>
            <person name="DeSantis R."/>
            <person name="Doyle S."/>
            <person name="Francino P."/>
            <person name="Keys D.N."/>
            <person name="Haga S."/>
            <person name="Hayashi H."/>
            <person name="Hino K."/>
            <person name="Imai K.S."/>
            <person name="Inaba K."/>
            <person name="Kano S."/>
            <person name="Kobayashi K."/>
            <person name="Kobayashi M."/>
            <person name="Lee B.I."/>
            <person name="Makabe K.W."/>
            <person name="Manohar C."/>
            <person name="Matassi G."/>
            <person name="Medina M."/>
            <person name="Mochizuki Y."/>
            <person name="Mount S."/>
            <person name="Morishita T."/>
            <person name="Miura S."/>
            <person name="Nakayama A."/>
            <person name="Nishizaka S."/>
            <person name="Nomoto H."/>
            <person name="Ohta F."/>
            <person name="Oishi K."/>
            <person name="Rigoutsos I."/>
            <person name="Sano M."/>
            <person name="Sasaki A."/>
            <person name="Sasakura Y."/>
            <person name="Shoguchi E."/>
            <person name="Shin-i T."/>
            <person name="Spagnuolo A."/>
            <person name="Stainier D."/>
            <person name="Suzuki M.M."/>
            <person name="Tassy O."/>
            <person name="Takatori N."/>
            <person name="Tokuoka M."/>
            <person name="Yagi K."/>
            <person name="Yoshizaki F."/>
            <person name="Wada S."/>
            <person name="Zhang C."/>
            <person name="Hyatt P.D."/>
            <person name="Larimer F."/>
            <person name="Detter C."/>
            <person name="Doggett N."/>
            <person name="Glavina T."/>
            <person name="Hawkins T."/>
            <person name="Richardson P."/>
            <person name="Lucas S."/>
            <person name="Kohara Y."/>
            <person name="Levine M."/>
            <person name="Satoh N."/>
            <person name="Rokhsar D.S."/>
        </authorList>
    </citation>
    <scope>NUCLEOTIDE SEQUENCE [LARGE SCALE GENOMIC DNA]</scope>
</reference>
<dbReference type="OrthoDB" id="10255964at2759"/>
<reference evidence="7" key="3">
    <citation type="submission" date="2025-09" db="UniProtKB">
        <authorList>
            <consortium name="Ensembl"/>
        </authorList>
    </citation>
    <scope>IDENTIFICATION</scope>
</reference>
<dbReference type="InterPro" id="IPR001452">
    <property type="entry name" value="SH3_domain"/>
</dbReference>
<dbReference type="Gene3D" id="2.30.30.40">
    <property type="entry name" value="SH3 Domains"/>
    <property type="match status" value="1"/>
</dbReference>
<name>F6Q4H4_CIOIN</name>
<dbReference type="HOGENOM" id="CLU_073617_1_1_1"/>
<accession>A0A1W2WCC9</accession>
<accession>F6Q4H4</accession>
<evidence type="ECO:0000259" key="5">
    <source>
        <dbReference type="PROSITE" id="PS50001"/>
    </source>
</evidence>
<dbReference type="CDD" id="cd09941">
    <property type="entry name" value="SH2_Grb2_like"/>
    <property type="match status" value="1"/>
</dbReference>
<dbReference type="GO" id="GO:0035591">
    <property type="term" value="F:signaling adaptor activity"/>
    <property type="evidence" value="ECO:0000318"/>
    <property type="project" value="GO_Central"/>
</dbReference>
<dbReference type="SMART" id="SM00326">
    <property type="entry name" value="SH3"/>
    <property type="match status" value="1"/>
</dbReference>
<evidence type="ECO:0000313" key="7">
    <source>
        <dbReference type="Ensembl" id="ENSCINP00000001039.3"/>
    </source>
</evidence>
<dbReference type="GO" id="GO:0007167">
    <property type="term" value="P:enzyme-linked receptor protein signaling pathway"/>
    <property type="evidence" value="ECO:0000318"/>
    <property type="project" value="GO_Central"/>
</dbReference>
<dbReference type="GeneTree" id="ENSGT00940000155738"/>
<dbReference type="KEGG" id="cin:100182493"/>
<dbReference type="PRINTS" id="PR00452">
    <property type="entry name" value="SH3DOMAIN"/>
</dbReference>
<feature type="domain" description="SH2" evidence="5">
    <location>
        <begin position="60"/>
        <end position="151"/>
    </location>
</feature>
<evidence type="ECO:0000256" key="4">
    <source>
        <dbReference type="PROSITE-ProRule" id="PRU00192"/>
    </source>
</evidence>
<dbReference type="InterPro" id="IPR036860">
    <property type="entry name" value="SH2_dom_sf"/>
</dbReference>
<dbReference type="SUPFAM" id="SSF55550">
    <property type="entry name" value="SH2 domain"/>
    <property type="match status" value="1"/>
</dbReference>
<dbReference type="Proteomes" id="UP000008144">
    <property type="component" value="Unassembled WGS sequence"/>
</dbReference>
<dbReference type="InterPro" id="IPR000980">
    <property type="entry name" value="SH2"/>
</dbReference>
<dbReference type="Pfam" id="PF00017">
    <property type="entry name" value="SH2"/>
    <property type="match status" value="1"/>
</dbReference>
<dbReference type="GO" id="GO:0016477">
    <property type="term" value="P:cell migration"/>
    <property type="evidence" value="ECO:0000318"/>
    <property type="project" value="GO_Central"/>
</dbReference>
<dbReference type="AlphaFoldDB" id="F6Q4H4"/>
<keyword evidence="1 4" id="KW-0728">SH3 domain</keyword>
<dbReference type="GeneID" id="100182493"/>